<dbReference type="EMBL" id="JBHULT010000010">
    <property type="protein sequence ID" value="MFD2518849.1"/>
    <property type="molecule type" value="Genomic_DNA"/>
</dbReference>
<name>A0ABW5IYR6_9FLAO</name>
<accession>A0ABW5IYR6</accession>
<comment type="caution">
    <text evidence="2">The sequence shown here is derived from an EMBL/GenBank/DDBJ whole genome shotgun (WGS) entry which is preliminary data.</text>
</comment>
<evidence type="ECO:0000313" key="3">
    <source>
        <dbReference type="Proteomes" id="UP001597468"/>
    </source>
</evidence>
<feature type="domain" description="DUF4268" evidence="1">
    <location>
        <begin position="10"/>
        <end position="136"/>
    </location>
</feature>
<evidence type="ECO:0000313" key="2">
    <source>
        <dbReference type="EMBL" id="MFD2518849.1"/>
    </source>
</evidence>
<dbReference type="Pfam" id="PF14088">
    <property type="entry name" value="DUF4268"/>
    <property type="match status" value="1"/>
</dbReference>
<reference evidence="3" key="1">
    <citation type="journal article" date="2019" name="Int. J. Syst. Evol. Microbiol.">
        <title>The Global Catalogue of Microorganisms (GCM) 10K type strain sequencing project: providing services to taxonomists for standard genome sequencing and annotation.</title>
        <authorList>
            <consortium name="The Broad Institute Genomics Platform"/>
            <consortium name="The Broad Institute Genome Sequencing Center for Infectious Disease"/>
            <person name="Wu L."/>
            <person name="Ma J."/>
        </authorList>
    </citation>
    <scope>NUCLEOTIDE SEQUENCE [LARGE SCALE GENOMIC DNA]</scope>
    <source>
        <strain evidence="3">KCTC 42585</strain>
    </source>
</reference>
<keyword evidence="3" id="KW-1185">Reference proteome</keyword>
<gene>
    <name evidence="2" type="ORF">ACFSTG_13155</name>
</gene>
<evidence type="ECO:0000259" key="1">
    <source>
        <dbReference type="Pfam" id="PF14088"/>
    </source>
</evidence>
<dbReference type="RefSeq" id="WP_380753739.1">
    <property type="nucleotide sequence ID" value="NZ_JBHULT010000010.1"/>
</dbReference>
<protein>
    <submittedName>
        <fullName evidence="2">DUF4268 domain-containing protein</fullName>
    </submittedName>
</protein>
<dbReference type="Proteomes" id="UP001597468">
    <property type="component" value="Unassembled WGS sequence"/>
</dbReference>
<organism evidence="2 3">
    <name type="scientific">Salinimicrobium flavum</name>
    <dbReference type="NCBI Taxonomy" id="1737065"/>
    <lineage>
        <taxon>Bacteria</taxon>
        <taxon>Pseudomonadati</taxon>
        <taxon>Bacteroidota</taxon>
        <taxon>Flavobacteriia</taxon>
        <taxon>Flavobacteriales</taxon>
        <taxon>Flavobacteriaceae</taxon>
        <taxon>Salinimicrobium</taxon>
    </lineage>
</organism>
<sequence>MYSKEESKKLRQEFWTSFGKNYPRKWLLYNTRIKDFSLKFTFTRKIAEVSIDLDSVDEIMRQYYFEKLQSLQTILKEEFLPDAVFAEEYELENGKIISRVYVTRHGVNIHNKKDWPAVQAWFAEKMEALERFFLEYRDFIES</sequence>
<proteinExistence type="predicted"/>
<dbReference type="InterPro" id="IPR025364">
    <property type="entry name" value="DUF4268"/>
</dbReference>